<evidence type="ECO:0000256" key="3">
    <source>
        <dbReference type="ARBA" id="ARBA00022505"/>
    </source>
</evidence>
<dbReference type="InterPro" id="IPR006655">
    <property type="entry name" value="Mopterin_OxRdtase_prok_CS"/>
</dbReference>
<evidence type="ECO:0000259" key="6">
    <source>
        <dbReference type="Pfam" id="PF00384"/>
    </source>
</evidence>
<feature type="domain" description="Molybdopterin oxidoreductase" evidence="6">
    <location>
        <begin position="89"/>
        <end position="580"/>
    </location>
</feature>
<dbReference type="InterPro" id="IPR006656">
    <property type="entry name" value="Mopterin_OxRdtase"/>
</dbReference>
<keyword evidence="10" id="KW-1185">Reference proteome</keyword>
<dbReference type="Proteomes" id="UP000191931">
    <property type="component" value="Unassembled WGS sequence"/>
</dbReference>
<evidence type="ECO:0000256" key="4">
    <source>
        <dbReference type="ARBA" id="ARBA00022723"/>
    </source>
</evidence>
<dbReference type="InterPro" id="IPR050612">
    <property type="entry name" value="Prok_Mopterin_Oxidored"/>
</dbReference>
<dbReference type="Pfam" id="PF00384">
    <property type="entry name" value="Molybdopterin"/>
    <property type="match status" value="1"/>
</dbReference>
<dbReference type="Pfam" id="PF21423">
    <property type="entry name" value="AhtL-like_1st"/>
    <property type="match status" value="1"/>
</dbReference>
<accession>A0A1W1HCY9</accession>
<dbReference type="SUPFAM" id="SSF50692">
    <property type="entry name" value="ADC-like"/>
    <property type="match status" value="1"/>
</dbReference>
<dbReference type="Pfam" id="PF01568">
    <property type="entry name" value="Molydop_binding"/>
    <property type="match status" value="1"/>
</dbReference>
<dbReference type="PANTHER" id="PTHR43742:SF10">
    <property type="entry name" value="TRIMETHYLAMINE-N-OXIDE REDUCTASE 2"/>
    <property type="match status" value="1"/>
</dbReference>
<comment type="cofactor">
    <cofactor evidence="1">
        <name>Mo-bis(molybdopterin guanine dinucleotide)</name>
        <dbReference type="ChEBI" id="CHEBI:60539"/>
    </cofactor>
</comment>
<evidence type="ECO:0000256" key="2">
    <source>
        <dbReference type="ARBA" id="ARBA00010312"/>
    </source>
</evidence>
<dbReference type="OrthoDB" id="9810782at2"/>
<dbReference type="GO" id="GO:0016491">
    <property type="term" value="F:oxidoreductase activity"/>
    <property type="evidence" value="ECO:0007669"/>
    <property type="project" value="UniProtKB-KW"/>
</dbReference>
<dbReference type="PROSITE" id="PS00932">
    <property type="entry name" value="MOLYBDOPTERIN_PROK_3"/>
    <property type="match status" value="1"/>
</dbReference>
<gene>
    <name evidence="9" type="ORF">MTBBW1_2190026</name>
</gene>
<keyword evidence="5" id="KW-0560">Oxidoreductase</keyword>
<dbReference type="RefSeq" id="WP_080808105.1">
    <property type="nucleotide sequence ID" value="NZ_LT828559.1"/>
</dbReference>
<organism evidence="9 10">
    <name type="scientific">Desulfamplus magnetovallimortis</name>
    <dbReference type="NCBI Taxonomy" id="1246637"/>
    <lineage>
        <taxon>Bacteria</taxon>
        <taxon>Pseudomonadati</taxon>
        <taxon>Thermodesulfobacteriota</taxon>
        <taxon>Desulfobacteria</taxon>
        <taxon>Desulfobacterales</taxon>
        <taxon>Desulfobacteraceae</taxon>
        <taxon>Desulfamplus</taxon>
    </lineage>
</organism>
<evidence type="ECO:0000259" key="7">
    <source>
        <dbReference type="Pfam" id="PF01568"/>
    </source>
</evidence>
<dbReference type="STRING" id="1246637.MTBBW1_2190026"/>
<dbReference type="GO" id="GO:0009055">
    <property type="term" value="F:electron transfer activity"/>
    <property type="evidence" value="ECO:0007669"/>
    <property type="project" value="TreeGrafter"/>
</dbReference>
<dbReference type="Gene3D" id="3.40.50.740">
    <property type="match status" value="2"/>
</dbReference>
<dbReference type="GO" id="GO:0009061">
    <property type="term" value="P:anaerobic respiration"/>
    <property type="evidence" value="ECO:0007669"/>
    <property type="project" value="TreeGrafter"/>
</dbReference>
<protein>
    <submittedName>
        <fullName evidence="9">Molybdopterin oxidoreductase</fullName>
    </submittedName>
</protein>
<proteinExistence type="inferred from homology"/>
<feature type="domain" description="Molybdopterin dinucleotide-binding" evidence="7">
    <location>
        <begin position="736"/>
        <end position="813"/>
    </location>
</feature>
<dbReference type="GO" id="GO:0030288">
    <property type="term" value="C:outer membrane-bounded periplasmic space"/>
    <property type="evidence" value="ECO:0007669"/>
    <property type="project" value="TreeGrafter"/>
</dbReference>
<dbReference type="GO" id="GO:0043546">
    <property type="term" value="F:molybdopterin cofactor binding"/>
    <property type="evidence" value="ECO:0007669"/>
    <property type="project" value="InterPro"/>
</dbReference>
<keyword evidence="4" id="KW-0479">Metal-binding</keyword>
<dbReference type="InterPro" id="IPR006657">
    <property type="entry name" value="MoPterin_dinucl-bd_dom"/>
</dbReference>
<dbReference type="InterPro" id="IPR009010">
    <property type="entry name" value="Asp_de-COase-like_dom_sf"/>
</dbReference>
<dbReference type="PANTHER" id="PTHR43742">
    <property type="entry name" value="TRIMETHYLAMINE-N-OXIDE REDUCTASE"/>
    <property type="match status" value="1"/>
</dbReference>
<dbReference type="EMBL" id="FWEV01000134">
    <property type="protein sequence ID" value="SLM30306.1"/>
    <property type="molecule type" value="Genomic_DNA"/>
</dbReference>
<name>A0A1W1HCY9_9BACT</name>
<dbReference type="InterPro" id="IPR049032">
    <property type="entry name" value="AhtL-like_N"/>
</dbReference>
<evidence type="ECO:0000313" key="9">
    <source>
        <dbReference type="EMBL" id="SLM30306.1"/>
    </source>
</evidence>
<dbReference type="Gene3D" id="2.20.25.340">
    <property type="match status" value="1"/>
</dbReference>
<sequence length="869" mass="98625">MKTIKTKDKTVLRSLGLGGYFGGGAEGMVDVKDGKIVRVRPMRYGWKYDKSEVRQWKMTRNGKTIEPTWKSLPGPFSLAYKKRVYSPNRIKYPLKRLDWDPNGERNTQNRGKSKFVRISWDEAAKLVADEIKRVHKEYGHNAVLLQGDGHGECKTINTPHGHAGVLLDHLGGFTLQVRNPDSWEGWYWGAKHVWGQGAQGIMFPAANIVKDTTENADMVLFWGCDPETTPWGFTGQFASRLCYFWTEANIKQIYICPDLNYGAAVHADKWIPVLPNTDAALQLAIIYMWIIEDTYNKDYVETHTIGFDKVKDYVMGEEDGVPKTPAWASKKCGVPEWTIKALAREFAEKTTSIAHYFGGGMIRGAFAHEPARLECILLGMQGLGGPGVHQHQLTYFGMPRAEGLGGTFFWNPEIEERLSLPVFSSVTAWQEQVIPKTLIQHAINRDGPIEFHGTGAQNALVKDQFNKYTYPIAKEKGGVDIHMIWTDTPCRITCWNYGNETELALRSPKIETIVAQHPWLENDCLYADIILPANTFMEVDDILTNIRQGTMQPNIMIADKAIEPVGESKSDFEIVVEIGKQFDMEQTLTDGQTIPDLQKKIWEYMGGEKLVTWEQLKEKKYWVYNTAPDWEEDSPGLRNFYNDPERFPLGTPTGKLEFYSESLAKAFPDDEERPPIPKWIEKSFNHDERLSSHRAKLFPLLVMSNHGRWRVHAQCDDITWTREAPTCKVLGPDGYKYEPVWMHTSEAEKRGIKHGDIVKVFNERGIVLAGAYVTERIRPGVISVDHGARHDPIKTGEIERGGAINTITPSPITSKNCVGNVVQGYLADVQRVTGEEMDQWRRDYPDAFAREYDPDSGLRFDAWVIGGKK</sequence>
<dbReference type="Gene3D" id="3.40.228.10">
    <property type="entry name" value="Dimethylsulfoxide Reductase, domain 2"/>
    <property type="match status" value="1"/>
</dbReference>
<comment type="similarity">
    <text evidence="2">Belongs to the prokaryotic molybdopterin-containing oxidoreductase family.</text>
</comment>
<dbReference type="Gene3D" id="2.40.40.20">
    <property type="match status" value="1"/>
</dbReference>
<reference evidence="9 10" key="1">
    <citation type="submission" date="2017-03" db="EMBL/GenBank/DDBJ databases">
        <authorList>
            <person name="Afonso C.L."/>
            <person name="Miller P.J."/>
            <person name="Scott M.A."/>
            <person name="Spackman E."/>
            <person name="Goraichik I."/>
            <person name="Dimitrov K.M."/>
            <person name="Suarez D.L."/>
            <person name="Swayne D.E."/>
        </authorList>
    </citation>
    <scope>NUCLEOTIDE SEQUENCE [LARGE SCALE GENOMIC DNA]</scope>
    <source>
        <strain evidence="9">PRJEB14757</strain>
    </source>
</reference>
<feature type="domain" description="Pyrogallol hydroxytransferase large subunit-like N-terminal" evidence="8">
    <location>
        <begin position="29"/>
        <end position="81"/>
    </location>
</feature>
<keyword evidence="3" id="KW-0500">Molybdenum</keyword>
<evidence type="ECO:0000313" key="10">
    <source>
        <dbReference type="Proteomes" id="UP000191931"/>
    </source>
</evidence>
<dbReference type="GO" id="GO:0030151">
    <property type="term" value="F:molybdenum ion binding"/>
    <property type="evidence" value="ECO:0007669"/>
    <property type="project" value="TreeGrafter"/>
</dbReference>
<evidence type="ECO:0000256" key="5">
    <source>
        <dbReference type="ARBA" id="ARBA00023002"/>
    </source>
</evidence>
<dbReference type="SUPFAM" id="SSF53706">
    <property type="entry name" value="Formate dehydrogenase/DMSO reductase, domains 1-3"/>
    <property type="match status" value="1"/>
</dbReference>
<evidence type="ECO:0000256" key="1">
    <source>
        <dbReference type="ARBA" id="ARBA00001942"/>
    </source>
</evidence>
<dbReference type="AlphaFoldDB" id="A0A1W1HCY9"/>
<evidence type="ECO:0000259" key="8">
    <source>
        <dbReference type="Pfam" id="PF21423"/>
    </source>
</evidence>